<reference evidence="1" key="1">
    <citation type="submission" date="2020-08" db="EMBL/GenBank/DDBJ databases">
        <title>Multicomponent nature underlies the extraordinary mechanical properties of spider dragline silk.</title>
        <authorList>
            <person name="Kono N."/>
            <person name="Nakamura H."/>
            <person name="Mori M."/>
            <person name="Yoshida Y."/>
            <person name="Ohtoshi R."/>
            <person name="Malay A.D."/>
            <person name="Moran D.A.P."/>
            <person name="Tomita M."/>
            <person name="Numata K."/>
            <person name="Arakawa K."/>
        </authorList>
    </citation>
    <scope>NUCLEOTIDE SEQUENCE</scope>
</reference>
<evidence type="ECO:0000313" key="2">
    <source>
        <dbReference type="Proteomes" id="UP000886998"/>
    </source>
</evidence>
<accession>A0A8X6YRR8</accession>
<dbReference type="Proteomes" id="UP000886998">
    <property type="component" value="Unassembled WGS sequence"/>
</dbReference>
<sequence>MNIVSYGSSLDPHESLCRVSMVCVIGDEGGLSVMGGAMKWWENRLGSRQEMSVGRRCLDASEWQRDVKAEPMIGFMKR</sequence>
<protein>
    <submittedName>
        <fullName evidence="1">Uncharacterized protein</fullName>
    </submittedName>
</protein>
<evidence type="ECO:0000313" key="1">
    <source>
        <dbReference type="EMBL" id="GFY78011.1"/>
    </source>
</evidence>
<keyword evidence="2" id="KW-1185">Reference proteome</keyword>
<dbReference type="AlphaFoldDB" id="A0A8X6YRR8"/>
<dbReference type="EMBL" id="BMAV01022767">
    <property type="protein sequence ID" value="GFY78011.1"/>
    <property type="molecule type" value="Genomic_DNA"/>
</dbReference>
<name>A0A8X6YRR8_9ARAC</name>
<organism evidence="1 2">
    <name type="scientific">Trichonephila inaurata madagascariensis</name>
    <dbReference type="NCBI Taxonomy" id="2747483"/>
    <lineage>
        <taxon>Eukaryota</taxon>
        <taxon>Metazoa</taxon>
        <taxon>Ecdysozoa</taxon>
        <taxon>Arthropoda</taxon>
        <taxon>Chelicerata</taxon>
        <taxon>Arachnida</taxon>
        <taxon>Araneae</taxon>
        <taxon>Araneomorphae</taxon>
        <taxon>Entelegynae</taxon>
        <taxon>Araneoidea</taxon>
        <taxon>Nephilidae</taxon>
        <taxon>Trichonephila</taxon>
        <taxon>Trichonephila inaurata</taxon>
    </lineage>
</organism>
<proteinExistence type="predicted"/>
<comment type="caution">
    <text evidence="1">The sequence shown here is derived from an EMBL/GenBank/DDBJ whole genome shotgun (WGS) entry which is preliminary data.</text>
</comment>
<gene>
    <name evidence="1" type="ORF">TNIN_282841</name>
</gene>